<gene>
    <name evidence="3" type="ORF">CA54_41550</name>
</gene>
<evidence type="ECO:0000259" key="2">
    <source>
        <dbReference type="Pfam" id="PF00149"/>
    </source>
</evidence>
<dbReference type="PANTHER" id="PTHR22953">
    <property type="entry name" value="ACID PHOSPHATASE RELATED"/>
    <property type="match status" value="1"/>
</dbReference>
<dbReference type="AlphaFoldDB" id="A0A5C6BC92"/>
<dbReference type="Gene3D" id="3.60.21.10">
    <property type="match status" value="1"/>
</dbReference>
<organism evidence="3 4">
    <name type="scientific">Symmachiella macrocystis</name>
    <dbReference type="NCBI Taxonomy" id="2527985"/>
    <lineage>
        <taxon>Bacteria</taxon>
        <taxon>Pseudomonadati</taxon>
        <taxon>Planctomycetota</taxon>
        <taxon>Planctomycetia</taxon>
        <taxon>Planctomycetales</taxon>
        <taxon>Planctomycetaceae</taxon>
        <taxon>Symmachiella</taxon>
    </lineage>
</organism>
<dbReference type="InterPro" id="IPR004843">
    <property type="entry name" value="Calcineurin-like_PHP"/>
</dbReference>
<feature type="domain" description="Calcineurin-like phosphoesterase" evidence="2">
    <location>
        <begin position="5"/>
        <end position="61"/>
    </location>
</feature>
<keyword evidence="4" id="KW-1185">Reference proteome</keyword>
<keyword evidence="1" id="KW-0732">Signal</keyword>
<evidence type="ECO:0000313" key="3">
    <source>
        <dbReference type="EMBL" id="TWU08916.1"/>
    </source>
</evidence>
<protein>
    <submittedName>
        <fullName evidence="3">Calcineurin-like phosphoesterase</fullName>
    </submittedName>
</protein>
<name>A0A5C6BC92_9PLAN</name>
<dbReference type="GO" id="GO:0003993">
    <property type="term" value="F:acid phosphatase activity"/>
    <property type="evidence" value="ECO:0007669"/>
    <property type="project" value="InterPro"/>
</dbReference>
<dbReference type="PANTHER" id="PTHR22953:SF153">
    <property type="entry name" value="PURPLE ACID PHOSPHATASE"/>
    <property type="match status" value="1"/>
</dbReference>
<evidence type="ECO:0000256" key="1">
    <source>
        <dbReference type="ARBA" id="ARBA00022729"/>
    </source>
</evidence>
<accession>A0A5C6BC92</accession>
<dbReference type="InterPro" id="IPR039331">
    <property type="entry name" value="PAPs-like"/>
</dbReference>
<dbReference type="Pfam" id="PF00149">
    <property type="entry name" value="Metallophos"/>
    <property type="match status" value="1"/>
</dbReference>
<dbReference type="InterPro" id="IPR029052">
    <property type="entry name" value="Metallo-depent_PP-like"/>
</dbReference>
<dbReference type="Proteomes" id="UP000320735">
    <property type="component" value="Unassembled WGS sequence"/>
</dbReference>
<dbReference type="SUPFAM" id="SSF56300">
    <property type="entry name" value="Metallo-dependent phosphatases"/>
    <property type="match status" value="1"/>
</dbReference>
<reference evidence="3 4" key="1">
    <citation type="submission" date="2019-02" db="EMBL/GenBank/DDBJ databases">
        <title>Deep-cultivation of Planctomycetes and their phenomic and genomic characterization uncovers novel biology.</title>
        <authorList>
            <person name="Wiegand S."/>
            <person name="Jogler M."/>
            <person name="Boedeker C."/>
            <person name="Pinto D."/>
            <person name="Vollmers J."/>
            <person name="Rivas-Marin E."/>
            <person name="Kohn T."/>
            <person name="Peeters S.H."/>
            <person name="Heuer A."/>
            <person name="Rast P."/>
            <person name="Oberbeckmann S."/>
            <person name="Bunk B."/>
            <person name="Jeske O."/>
            <person name="Meyerdierks A."/>
            <person name="Storesund J.E."/>
            <person name="Kallscheuer N."/>
            <person name="Luecker S."/>
            <person name="Lage O.M."/>
            <person name="Pohl T."/>
            <person name="Merkel B.J."/>
            <person name="Hornburger P."/>
            <person name="Mueller R.-W."/>
            <person name="Bruemmer F."/>
            <person name="Labrenz M."/>
            <person name="Spormann A.M."/>
            <person name="Op Den Camp H."/>
            <person name="Overmann J."/>
            <person name="Amann R."/>
            <person name="Jetten M.S.M."/>
            <person name="Mascher T."/>
            <person name="Medema M.H."/>
            <person name="Devos D.P."/>
            <person name="Kaster A.-K."/>
            <person name="Ovreas L."/>
            <person name="Rohde M."/>
            <person name="Galperin M.Y."/>
            <person name="Jogler C."/>
        </authorList>
    </citation>
    <scope>NUCLEOTIDE SEQUENCE [LARGE SCALE GENOMIC DNA]</scope>
    <source>
        <strain evidence="3 4">CA54</strain>
    </source>
</reference>
<evidence type="ECO:0000313" key="4">
    <source>
        <dbReference type="Proteomes" id="UP000320735"/>
    </source>
</evidence>
<sequence>MQTPWLEEVLKDNPNKWTVVTHHHPIYPSSCAQNPEIRDVWQPLYDKYGVDIVLQGHDHSYGRTGLMGHEHNLPTGVTVQSEKAGTLYVVSVSGPKQYGRNEFPFVRRAEDTQLYQIITVDGDELRYDARTATGALYDAFTLRKRDGEVNELIERVPDTPEYRRPEIKKKP</sequence>
<dbReference type="EMBL" id="SJPP01000002">
    <property type="protein sequence ID" value="TWU08916.1"/>
    <property type="molecule type" value="Genomic_DNA"/>
</dbReference>
<comment type="caution">
    <text evidence="3">The sequence shown here is derived from an EMBL/GenBank/DDBJ whole genome shotgun (WGS) entry which is preliminary data.</text>
</comment>
<proteinExistence type="predicted"/>